<dbReference type="EMBL" id="BRXZ01001667">
    <property type="protein sequence ID" value="GMH76313.1"/>
    <property type="molecule type" value="Genomic_DNA"/>
</dbReference>
<keyword evidence="2" id="KW-1185">Reference proteome</keyword>
<proteinExistence type="predicted"/>
<protein>
    <submittedName>
        <fullName evidence="1">Uncharacterized protein</fullName>
    </submittedName>
</protein>
<dbReference type="Proteomes" id="UP001165082">
    <property type="component" value="Unassembled WGS sequence"/>
</dbReference>
<evidence type="ECO:0000313" key="2">
    <source>
        <dbReference type="Proteomes" id="UP001165082"/>
    </source>
</evidence>
<evidence type="ECO:0000313" key="1">
    <source>
        <dbReference type="EMBL" id="GMH76313.1"/>
    </source>
</evidence>
<name>A0A9W7AWG0_9STRA</name>
<organism evidence="1 2">
    <name type="scientific">Triparma retinervis</name>
    <dbReference type="NCBI Taxonomy" id="2557542"/>
    <lineage>
        <taxon>Eukaryota</taxon>
        <taxon>Sar</taxon>
        <taxon>Stramenopiles</taxon>
        <taxon>Ochrophyta</taxon>
        <taxon>Bolidophyceae</taxon>
        <taxon>Parmales</taxon>
        <taxon>Triparmaceae</taxon>
        <taxon>Triparma</taxon>
    </lineage>
</organism>
<gene>
    <name evidence="1" type="ORF">TrRE_jg4213</name>
</gene>
<accession>A0A9W7AWG0</accession>
<comment type="caution">
    <text evidence="1">The sequence shown here is derived from an EMBL/GenBank/DDBJ whole genome shotgun (WGS) entry which is preliminary data.</text>
</comment>
<sequence>MDFFQPALATGDNIETTIINALVNSGLEYIYLDGNTWGEVESNWPSRPVSLKGLPDDTPSIIGFGSIHRSSQGLLIRAPSSLTIHHPNETTSEVHLPWMIKRADSRKDATRIIRTLCRRFFGTATLLVCSLFPPPVCHMNNQACIFHQTIAAAVSNAVGQAEALAVGEELDKRTVQLLFSAATDENMEAMGLDHVRVTVLEAPSDGSSGGYVLLLSYKSGWATIMRSNKMFVDVARVNNSMLGLPDVSEETLKVNRPKYYALQHAHNSSLTGGKHNKTMGIFRRPLALKFRALVEAVVASLPANHQLQGLTWLDFPACLECFTVGAPSEWGGLEATWTTVGLDDHRASVGNLIRDGDFVVKYQGKEGERLKFLLKLRTGITNATKGCGKGFCAAVSH</sequence>
<dbReference type="OrthoDB" id="10321585at2759"/>
<dbReference type="AlphaFoldDB" id="A0A9W7AWG0"/>
<reference evidence="1" key="1">
    <citation type="submission" date="2022-07" db="EMBL/GenBank/DDBJ databases">
        <title>Genome analysis of Parmales, a sister group of diatoms, reveals the evolutionary specialization of diatoms from phago-mixotrophs to photoautotrophs.</title>
        <authorList>
            <person name="Ban H."/>
            <person name="Sato S."/>
            <person name="Yoshikawa S."/>
            <person name="Kazumasa Y."/>
            <person name="Nakamura Y."/>
            <person name="Ichinomiya M."/>
            <person name="Saitoh K."/>
            <person name="Sato N."/>
            <person name="Blanc-Mathieu R."/>
            <person name="Endo H."/>
            <person name="Kuwata A."/>
            <person name="Ogata H."/>
        </authorList>
    </citation>
    <scope>NUCLEOTIDE SEQUENCE</scope>
</reference>